<evidence type="ECO:0000313" key="3">
    <source>
        <dbReference type="Proteomes" id="UP001217838"/>
    </source>
</evidence>
<dbReference type="RefSeq" id="WP_271999193.1">
    <property type="nucleotide sequence ID" value="NZ_JAQNDN010000007.1"/>
</dbReference>
<name>A0ABT5B5K6_9BACT</name>
<comment type="caution">
    <text evidence="2">The sequence shown here is derived from an EMBL/GenBank/DDBJ whole genome shotgun (WGS) entry which is preliminary data.</text>
</comment>
<dbReference type="InterPro" id="IPR053863">
    <property type="entry name" value="Glyoxy/Ble-like_N"/>
</dbReference>
<sequence>MTTAKTKTRKLFVNIPVRDLKRSVEFFTKLGFTFNPQFTDEKGTCMIVSDEAFFMLLVDDRFKDFTTKQICDTSSHQEALFALSTDSRAEVDQLLETVIAAGGRQADTKDYGFMYYRAFYDLDGHHWEVFFMDPSHVQS</sequence>
<protein>
    <submittedName>
        <fullName evidence="2">Glyoxalase</fullName>
    </submittedName>
</protein>
<gene>
    <name evidence="2" type="ORF">POL58_16605</name>
</gene>
<reference evidence="2 3" key="1">
    <citation type="submission" date="2022-11" db="EMBL/GenBank/DDBJ databases">
        <title>Minimal conservation of predation-associated metabolite biosynthetic gene clusters underscores biosynthetic potential of Myxococcota including descriptions for ten novel species: Archangium lansinium sp. nov., Myxococcus landrumus sp. nov., Nannocystis bai.</title>
        <authorList>
            <person name="Ahearne A."/>
            <person name="Stevens C."/>
            <person name="Dowd S."/>
        </authorList>
    </citation>
    <scope>NUCLEOTIDE SEQUENCE [LARGE SCALE GENOMIC DNA]</scope>
    <source>
        <strain evidence="2 3">NCELM</strain>
    </source>
</reference>
<feature type="domain" description="VOC" evidence="1">
    <location>
        <begin position="9"/>
        <end position="132"/>
    </location>
</feature>
<dbReference type="Gene3D" id="3.10.180.10">
    <property type="entry name" value="2,3-Dihydroxybiphenyl 1,2-Dioxygenase, domain 1"/>
    <property type="match status" value="1"/>
</dbReference>
<organism evidence="2 3">
    <name type="scientific">Nannocystis radixulma</name>
    <dbReference type="NCBI Taxonomy" id="2995305"/>
    <lineage>
        <taxon>Bacteria</taxon>
        <taxon>Pseudomonadati</taxon>
        <taxon>Myxococcota</taxon>
        <taxon>Polyangia</taxon>
        <taxon>Nannocystales</taxon>
        <taxon>Nannocystaceae</taxon>
        <taxon>Nannocystis</taxon>
    </lineage>
</organism>
<dbReference type="Pfam" id="PF22677">
    <property type="entry name" value="Ble-like_N"/>
    <property type="match status" value="1"/>
</dbReference>
<dbReference type="PANTHER" id="PTHR36503">
    <property type="entry name" value="BLR2520 PROTEIN"/>
    <property type="match status" value="1"/>
</dbReference>
<evidence type="ECO:0000259" key="1">
    <source>
        <dbReference type="PROSITE" id="PS51819"/>
    </source>
</evidence>
<dbReference type="Proteomes" id="UP001217838">
    <property type="component" value="Unassembled WGS sequence"/>
</dbReference>
<dbReference type="SUPFAM" id="SSF54593">
    <property type="entry name" value="Glyoxalase/Bleomycin resistance protein/Dihydroxybiphenyl dioxygenase"/>
    <property type="match status" value="1"/>
</dbReference>
<dbReference type="PROSITE" id="PS51819">
    <property type="entry name" value="VOC"/>
    <property type="match status" value="1"/>
</dbReference>
<proteinExistence type="predicted"/>
<dbReference type="EMBL" id="JAQNDN010000007">
    <property type="protein sequence ID" value="MDC0669377.1"/>
    <property type="molecule type" value="Genomic_DNA"/>
</dbReference>
<keyword evidence="3" id="KW-1185">Reference proteome</keyword>
<dbReference type="InterPro" id="IPR037523">
    <property type="entry name" value="VOC_core"/>
</dbReference>
<dbReference type="InterPro" id="IPR029068">
    <property type="entry name" value="Glyas_Bleomycin-R_OHBP_Dase"/>
</dbReference>
<accession>A0ABT5B5K6</accession>
<dbReference type="PANTHER" id="PTHR36503:SF2">
    <property type="entry name" value="BLR2408 PROTEIN"/>
    <property type="match status" value="1"/>
</dbReference>
<evidence type="ECO:0000313" key="2">
    <source>
        <dbReference type="EMBL" id="MDC0669377.1"/>
    </source>
</evidence>